<dbReference type="EMBL" id="JAWJAY010000004">
    <property type="protein sequence ID" value="MDV2886682.1"/>
    <property type="molecule type" value="Genomic_DNA"/>
</dbReference>
<dbReference type="Proteomes" id="UP001285636">
    <property type="component" value="Unassembled WGS sequence"/>
</dbReference>
<proteinExistence type="inferred from homology"/>
<dbReference type="PANTHER" id="PTHR38779">
    <property type="entry name" value="TYPE II SECRETION SYSTEM PROTEIN I-RELATED"/>
    <property type="match status" value="1"/>
</dbReference>
<keyword evidence="10" id="KW-0178">Competence</keyword>
<reference evidence="12" key="1">
    <citation type="submission" date="2023-10" db="EMBL/GenBank/DDBJ databases">
        <title>Screening of Alkalihalophilus pseudofirmusBZ-TG-HK211 and Its Alleviation of Salt Stress on Rapeseed Growth.</title>
        <authorList>
            <person name="Zhao B."/>
            <person name="Guo T."/>
        </authorList>
    </citation>
    <scope>NUCLEOTIDE SEQUENCE</scope>
    <source>
        <strain evidence="12">BZ-TG-HK211</strain>
    </source>
</reference>
<dbReference type="GO" id="GO:0009986">
    <property type="term" value="C:cell surface"/>
    <property type="evidence" value="ECO:0007669"/>
    <property type="project" value="UniProtKB-SubCell"/>
</dbReference>
<evidence type="ECO:0000256" key="6">
    <source>
        <dbReference type="ARBA" id="ARBA00022519"/>
    </source>
</evidence>
<keyword evidence="4" id="KW-1003">Cell membrane</keyword>
<dbReference type="GO" id="GO:0005886">
    <property type="term" value="C:plasma membrane"/>
    <property type="evidence" value="ECO:0007669"/>
    <property type="project" value="UniProtKB-SubCell"/>
</dbReference>
<dbReference type="AlphaFoldDB" id="A0AAJ2U4J1"/>
<evidence type="ECO:0000256" key="7">
    <source>
        <dbReference type="ARBA" id="ARBA00022692"/>
    </source>
</evidence>
<keyword evidence="8 11" id="KW-1133">Transmembrane helix</keyword>
<evidence type="ECO:0000256" key="3">
    <source>
        <dbReference type="ARBA" id="ARBA00008358"/>
    </source>
</evidence>
<evidence type="ECO:0000256" key="8">
    <source>
        <dbReference type="ARBA" id="ARBA00022989"/>
    </source>
</evidence>
<evidence type="ECO:0000256" key="9">
    <source>
        <dbReference type="ARBA" id="ARBA00023136"/>
    </source>
</evidence>
<feature type="transmembrane region" description="Helical" evidence="11">
    <location>
        <begin position="12"/>
        <end position="36"/>
    </location>
</feature>
<dbReference type="InterPro" id="IPR010052">
    <property type="entry name" value="T2SS_protein-GspI"/>
</dbReference>
<evidence type="ECO:0000256" key="5">
    <source>
        <dbReference type="ARBA" id="ARBA00022481"/>
    </source>
</evidence>
<dbReference type="GO" id="GO:0015628">
    <property type="term" value="P:protein secretion by the type II secretion system"/>
    <property type="evidence" value="ECO:0007669"/>
    <property type="project" value="InterPro"/>
</dbReference>
<dbReference type="NCBIfam" id="TIGR02532">
    <property type="entry name" value="IV_pilin_GFxxxE"/>
    <property type="match status" value="1"/>
</dbReference>
<evidence type="ECO:0000313" key="12">
    <source>
        <dbReference type="EMBL" id="MDV2886682.1"/>
    </source>
</evidence>
<keyword evidence="9 11" id="KW-0472">Membrane</keyword>
<evidence type="ECO:0000256" key="10">
    <source>
        <dbReference type="ARBA" id="ARBA00023287"/>
    </source>
</evidence>
<organism evidence="12 13">
    <name type="scientific">Alkalihalophilus pseudofirmus</name>
    <name type="common">Bacillus pseudofirmus</name>
    <dbReference type="NCBI Taxonomy" id="79885"/>
    <lineage>
        <taxon>Bacteria</taxon>
        <taxon>Bacillati</taxon>
        <taxon>Bacillota</taxon>
        <taxon>Bacilli</taxon>
        <taxon>Bacillales</taxon>
        <taxon>Bacillaceae</taxon>
        <taxon>Alkalihalophilus</taxon>
    </lineage>
</organism>
<dbReference type="Pfam" id="PF07963">
    <property type="entry name" value="N_methyl"/>
    <property type="match status" value="1"/>
</dbReference>
<accession>A0AAJ2U4J1</accession>
<comment type="subcellular location">
    <subcellularLocation>
        <location evidence="2">Cell inner membrane</location>
        <topology evidence="2">Single-pass membrane protein</topology>
    </subcellularLocation>
    <subcellularLocation>
        <location evidence="1">Cell surface</location>
    </subcellularLocation>
</comment>
<keyword evidence="6" id="KW-0997">Cell inner membrane</keyword>
<gene>
    <name evidence="12" type="ORF">RYX45_15930</name>
</gene>
<dbReference type="GO" id="GO:0030420">
    <property type="term" value="P:establishment of competence for transformation"/>
    <property type="evidence" value="ECO:0007669"/>
    <property type="project" value="UniProtKB-KW"/>
</dbReference>
<evidence type="ECO:0000256" key="11">
    <source>
        <dbReference type="SAM" id="Phobius"/>
    </source>
</evidence>
<dbReference type="RefSeq" id="WP_323467328.1">
    <property type="nucleotide sequence ID" value="NZ_CP144224.1"/>
</dbReference>
<comment type="caution">
    <text evidence="12">The sequence shown here is derived from an EMBL/GenBank/DDBJ whole genome shotgun (WGS) entry which is preliminary data.</text>
</comment>
<protein>
    <submittedName>
        <fullName evidence="12">Prepilin-type N-terminal cleavage/methylation domain-containing protein</fullName>
    </submittedName>
</protein>
<evidence type="ECO:0000256" key="2">
    <source>
        <dbReference type="ARBA" id="ARBA00004377"/>
    </source>
</evidence>
<dbReference type="GO" id="GO:0015627">
    <property type="term" value="C:type II protein secretion system complex"/>
    <property type="evidence" value="ECO:0007669"/>
    <property type="project" value="InterPro"/>
</dbReference>
<keyword evidence="5" id="KW-0488">Methylation</keyword>
<dbReference type="InterPro" id="IPR012902">
    <property type="entry name" value="N_methyl_site"/>
</dbReference>
<comment type="similarity">
    <text evidence="3">Belongs to the GSP I family.</text>
</comment>
<name>A0AAJ2U4J1_ALKPS</name>
<evidence type="ECO:0000256" key="1">
    <source>
        <dbReference type="ARBA" id="ARBA00004241"/>
    </source>
</evidence>
<evidence type="ECO:0000313" key="13">
    <source>
        <dbReference type="Proteomes" id="UP001285636"/>
    </source>
</evidence>
<dbReference type="PANTHER" id="PTHR38779:SF2">
    <property type="entry name" value="TYPE II SECRETION SYSTEM PROTEIN I-RELATED"/>
    <property type="match status" value="1"/>
</dbReference>
<evidence type="ECO:0000256" key="4">
    <source>
        <dbReference type="ARBA" id="ARBA00022475"/>
    </source>
</evidence>
<keyword evidence="7 11" id="KW-0812">Transmembrane</keyword>
<sequence>MHRPRFRINNNGLTLIEVLASMVILSIVIISFMTFFSQSMMFSSKVEDRLTAVNLAEKVLAEVRTAKSIELGEYDTSDEGNHYFQINNKYYYIQAEEVPGQTHLNLIPFYVDVSISEDFNEKDTTRLYGYIENN</sequence>